<comment type="caution">
    <text evidence="1">The sequence shown here is derived from an EMBL/GenBank/DDBJ whole genome shotgun (WGS) entry which is preliminary data.</text>
</comment>
<reference evidence="1 2" key="1">
    <citation type="submission" date="2018-08" db="EMBL/GenBank/DDBJ databases">
        <title>Lysobacter soli KCTC 22011, whole genome shotgun sequence.</title>
        <authorList>
            <person name="Zhang X."/>
            <person name="Feng G."/>
            <person name="Zhu H."/>
        </authorList>
    </citation>
    <scope>NUCLEOTIDE SEQUENCE [LARGE SCALE GENOMIC DNA]</scope>
    <source>
        <strain evidence="1 2">KCTC 22011</strain>
    </source>
</reference>
<evidence type="ECO:0000313" key="1">
    <source>
        <dbReference type="EMBL" id="RDY68571.1"/>
    </source>
</evidence>
<gene>
    <name evidence="1" type="ORF">DX912_03405</name>
</gene>
<protein>
    <submittedName>
        <fullName evidence="1">Uncharacterized protein</fullName>
    </submittedName>
</protein>
<evidence type="ECO:0000313" key="2">
    <source>
        <dbReference type="Proteomes" id="UP000256829"/>
    </source>
</evidence>
<accession>A0A3D8VHL2</accession>
<organism evidence="1 2">
    <name type="scientific">Lysobacter soli</name>
    <dbReference type="NCBI Taxonomy" id="453783"/>
    <lineage>
        <taxon>Bacteria</taxon>
        <taxon>Pseudomonadati</taxon>
        <taxon>Pseudomonadota</taxon>
        <taxon>Gammaproteobacteria</taxon>
        <taxon>Lysobacterales</taxon>
        <taxon>Lysobacteraceae</taxon>
        <taxon>Lysobacter</taxon>
    </lineage>
</organism>
<dbReference type="AlphaFoldDB" id="A0A3D8VHL2"/>
<keyword evidence="2" id="KW-1185">Reference proteome</keyword>
<name>A0A3D8VHL2_9GAMM</name>
<sequence length="62" mass="6514">MIAGKPAEPKTIRSWLPSGLAMRRSPGAGGVSAAKLAMSSGDWPVANFAGRRCSFDAPKLRK</sequence>
<proteinExistence type="predicted"/>
<dbReference type="EMBL" id="QTJR01000002">
    <property type="protein sequence ID" value="RDY68571.1"/>
    <property type="molecule type" value="Genomic_DNA"/>
</dbReference>
<dbReference type="Proteomes" id="UP000256829">
    <property type="component" value="Unassembled WGS sequence"/>
</dbReference>